<organism evidence="2 3">
    <name type="scientific">Pseudofulvibacter geojedonensis</name>
    <dbReference type="NCBI Taxonomy" id="1123758"/>
    <lineage>
        <taxon>Bacteria</taxon>
        <taxon>Pseudomonadati</taxon>
        <taxon>Bacteroidota</taxon>
        <taxon>Flavobacteriia</taxon>
        <taxon>Flavobacteriales</taxon>
        <taxon>Flavobacteriaceae</taxon>
        <taxon>Pseudofulvibacter</taxon>
    </lineage>
</organism>
<dbReference type="Proteomes" id="UP001596997">
    <property type="component" value="Unassembled WGS sequence"/>
</dbReference>
<feature type="transmembrane region" description="Helical" evidence="1">
    <location>
        <begin position="44"/>
        <end position="66"/>
    </location>
</feature>
<dbReference type="RefSeq" id="WP_377714689.1">
    <property type="nucleotide sequence ID" value="NZ_JBHTJM010000006.1"/>
</dbReference>
<name>A0ABW3I208_9FLAO</name>
<evidence type="ECO:0008006" key="4">
    <source>
        <dbReference type="Google" id="ProtNLM"/>
    </source>
</evidence>
<proteinExistence type="predicted"/>
<accession>A0ABW3I208</accession>
<keyword evidence="1" id="KW-0472">Membrane</keyword>
<comment type="caution">
    <text evidence="2">The sequence shown here is derived from an EMBL/GenBank/DDBJ whole genome shotgun (WGS) entry which is preliminary data.</text>
</comment>
<evidence type="ECO:0000313" key="2">
    <source>
        <dbReference type="EMBL" id="MFD0963709.1"/>
    </source>
</evidence>
<keyword evidence="1" id="KW-0812">Transmembrane</keyword>
<evidence type="ECO:0000256" key="1">
    <source>
        <dbReference type="SAM" id="Phobius"/>
    </source>
</evidence>
<feature type="transmembrane region" description="Helical" evidence="1">
    <location>
        <begin position="12"/>
        <end position="32"/>
    </location>
</feature>
<evidence type="ECO:0000313" key="3">
    <source>
        <dbReference type="Proteomes" id="UP001596997"/>
    </source>
</evidence>
<keyword evidence="3" id="KW-1185">Reference proteome</keyword>
<feature type="transmembrane region" description="Helical" evidence="1">
    <location>
        <begin position="88"/>
        <end position="106"/>
    </location>
</feature>
<keyword evidence="1" id="KW-1133">Transmembrane helix</keyword>
<gene>
    <name evidence="2" type="ORF">ACFQ1O_06805</name>
</gene>
<feature type="transmembrane region" description="Helical" evidence="1">
    <location>
        <begin position="118"/>
        <end position="138"/>
    </location>
</feature>
<sequence>MYPTLKFLHSYWAYLVLVVVVLATINAFAGLASKREFSARDFRLALFALIVTHIQLLLGIVLFVVANDFGENSMGEIMKDSILRMRNVEHPFTMIIVVMLITIGYSKHKKLRTSASKLRTITITYGLALLAMLAMIPWKNWLS</sequence>
<protein>
    <recommendedName>
        <fullName evidence="4">50S ribosomal protein L27</fullName>
    </recommendedName>
</protein>
<dbReference type="EMBL" id="JBHTJM010000006">
    <property type="protein sequence ID" value="MFD0963709.1"/>
    <property type="molecule type" value="Genomic_DNA"/>
</dbReference>
<reference evidence="3" key="1">
    <citation type="journal article" date="2019" name="Int. J. Syst. Evol. Microbiol.">
        <title>The Global Catalogue of Microorganisms (GCM) 10K type strain sequencing project: providing services to taxonomists for standard genome sequencing and annotation.</title>
        <authorList>
            <consortium name="The Broad Institute Genomics Platform"/>
            <consortium name="The Broad Institute Genome Sequencing Center for Infectious Disease"/>
            <person name="Wu L."/>
            <person name="Ma J."/>
        </authorList>
    </citation>
    <scope>NUCLEOTIDE SEQUENCE [LARGE SCALE GENOMIC DNA]</scope>
    <source>
        <strain evidence="3">CCUG 62114</strain>
    </source>
</reference>